<dbReference type="AlphaFoldDB" id="A0A0D8XHA7"/>
<accession>A0A0D8XHA7</accession>
<dbReference type="EMBL" id="KN716503">
    <property type="protein sequence ID" value="KJH44055.1"/>
    <property type="molecule type" value="Genomic_DNA"/>
</dbReference>
<dbReference type="InterPro" id="IPR053207">
    <property type="entry name" value="Non-NMDA_GluR_Accessory"/>
</dbReference>
<sequence>MTLPRNLQCVYTFVAGPRQRVKLEFDHFLLAGGSDSCEIEYLDIYSELERVESDLLSASLGGRYCGTVSPHVRISLYGVLVLVFHSRAREIDRKFGFHGRYSFISDAKYQPGMALKGVHGCSFLIDASKRKKGPIYSPTYPGTYPKNFHCSYLLLGRSGQRIHLFFRDFDIFFGGEHCPYDSLTVFDGSTTSSPIIKKIAFEVCGLQQRMELYSVGPELLIHFNTTDPAKKDPRGTILVVLRSDRPLVRDWLLQEKKSYNHHIFVIEYEFSSRFVDVAQLLHGQKGVTHMRGTECDVRVESNRETSHYIYSPMKHHEDHGLLRCIRK</sequence>
<dbReference type="Pfam" id="PF00431">
    <property type="entry name" value="CUB"/>
    <property type="match status" value="2"/>
</dbReference>
<dbReference type="PANTHER" id="PTHR47537">
    <property type="entry name" value="CUBILIN"/>
    <property type="match status" value="1"/>
</dbReference>
<name>A0A0D8XHA7_DICVI</name>
<protein>
    <submittedName>
        <fullName evidence="4">CUB domain protein</fullName>
    </submittedName>
</protein>
<evidence type="ECO:0000313" key="5">
    <source>
        <dbReference type="Proteomes" id="UP000053766"/>
    </source>
</evidence>
<reference evidence="5" key="2">
    <citation type="journal article" date="2016" name="Sci. Rep.">
        <title>Dictyocaulus viviparus genome, variome and transcriptome elucidate lungworm biology and support future intervention.</title>
        <authorList>
            <person name="McNulty S.N."/>
            <person name="Strube C."/>
            <person name="Rosa B.A."/>
            <person name="Martin J.C."/>
            <person name="Tyagi R."/>
            <person name="Choi Y.J."/>
            <person name="Wang Q."/>
            <person name="Hallsworth Pepin K."/>
            <person name="Zhang X."/>
            <person name="Ozersky P."/>
            <person name="Wilson R.K."/>
            <person name="Sternberg P.W."/>
            <person name="Gasser R.B."/>
            <person name="Mitreva M."/>
        </authorList>
    </citation>
    <scope>NUCLEOTIDE SEQUENCE [LARGE SCALE GENOMIC DNA]</scope>
    <source>
        <strain evidence="5">HannoverDv2000</strain>
    </source>
</reference>
<dbReference type="SUPFAM" id="SSF49854">
    <property type="entry name" value="Spermadhesin, CUB domain"/>
    <property type="match status" value="2"/>
</dbReference>
<comment type="caution">
    <text evidence="2">Lacks conserved residue(s) required for the propagation of feature annotation.</text>
</comment>
<dbReference type="InterPro" id="IPR000859">
    <property type="entry name" value="CUB_dom"/>
</dbReference>
<reference evidence="4 5" key="1">
    <citation type="submission" date="2013-11" db="EMBL/GenBank/DDBJ databases">
        <title>Draft genome of the bovine lungworm Dictyocaulus viviparus.</title>
        <authorList>
            <person name="Mitreva M."/>
        </authorList>
    </citation>
    <scope>NUCLEOTIDE SEQUENCE [LARGE SCALE GENOMIC DNA]</scope>
    <source>
        <strain evidence="4 5">HannoverDv2000</strain>
    </source>
</reference>
<feature type="domain" description="CUB" evidence="3">
    <location>
        <begin position="121"/>
        <end position="243"/>
    </location>
</feature>
<dbReference type="STRING" id="29172.A0A0D8XHA7"/>
<dbReference type="PANTHER" id="PTHR47537:SF6">
    <property type="entry name" value="CUB DOMAIN-CONTAINING PROTEIN"/>
    <property type="match status" value="1"/>
</dbReference>
<dbReference type="Gene3D" id="2.60.120.290">
    <property type="entry name" value="Spermadhesin, CUB domain"/>
    <property type="match status" value="2"/>
</dbReference>
<keyword evidence="5" id="KW-1185">Reference proteome</keyword>
<dbReference type="InterPro" id="IPR035914">
    <property type="entry name" value="Sperma_CUB_dom_sf"/>
</dbReference>
<dbReference type="GO" id="GO:0005886">
    <property type="term" value="C:plasma membrane"/>
    <property type="evidence" value="ECO:0007669"/>
    <property type="project" value="TreeGrafter"/>
</dbReference>
<proteinExistence type="predicted"/>
<gene>
    <name evidence="4" type="ORF">DICVIV_09921</name>
</gene>
<organism evidence="4 5">
    <name type="scientific">Dictyocaulus viviparus</name>
    <name type="common">Bovine lungworm</name>
    <dbReference type="NCBI Taxonomy" id="29172"/>
    <lineage>
        <taxon>Eukaryota</taxon>
        <taxon>Metazoa</taxon>
        <taxon>Ecdysozoa</taxon>
        <taxon>Nematoda</taxon>
        <taxon>Chromadorea</taxon>
        <taxon>Rhabditida</taxon>
        <taxon>Rhabditina</taxon>
        <taxon>Rhabditomorpha</taxon>
        <taxon>Strongyloidea</taxon>
        <taxon>Metastrongylidae</taxon>
        <taxon>Dictyocaulus</taxon>
    </lineage>
</organism>
<evidence type="ECO:0000313" key="4">
    <source>
        <dbReference type="EMBL" id="KJH44055.1"/>
    </source>
</evidence>
<feature type="domain" description="CUB" evidence="3">
    <location>
        <begin position="1"/>
        <end position="104"/>
    </location>
</feature>
<dbReference type="SMART" id="SM00042">
    <property type="entry name" value="CUB"/>
    <property type="match status" value="2"/>
</dbReference>
<evidence type="ECO:0000256" key="1">
    <source>
        <dbReference type="ARBA" id="ARBA00023157"/>
    </source>
</evidence>
<evidence type="ECO:0000256" key="2">
    <source>
        <dbReference type="PROSITE-ProRule" id="PRU00059"/>
    </source>
</evidence>
<dbReference type="PROSITE" id="PS01180">
    <property type="entry name" value="CUB"/>
    <property type="match status" value="2"/>
</dbReference>
<dbReference type="CDD" id="cd00041">
    <property type="entry name" value="CUB"/>
    <property type="match status" value="2"/>
</dbReference>
<dbReference type="OrthoDB" id="6022136at2759"/>
<evidence type="ECO:0000259" key="3">
    <source>
        <dbReference type="PROSITE" id="PS01180"/>
    </source>
</evidence>
<dbReference type="Proteomes" id="UP000053766">
    <property type="component" value="Unassembled WGS sequence"/>
</dbReference>
<keyword evidence="1" id="KW-1015">Disulfide bond</keyword>